<dbReference type="RefSeq" id="XP_017974463.1">
    <property type="nucleotide sequence ID" value="XM_018118974.1"/>
</dbReference>
<name>A0AB32W3F7_THECC</name>
<dbReference type="PANTHER" id="PTHR47718">
    <property type="entry name" value="OS01G0519700 PROTEIN"/>
    <property type="match status" value="1"/>
</dbReference>
<feature type="domain" description="FAR1" evidence="1">
    <location>
        <begin position="35"/>
        <end position="125"/>
    </location>
</feature>
<accession>A0AB32W3F7</accession>
<dbReference type="AlphaFoldDB" id="A0AB32W3F7"/>
<dbReference type="Gramene" id="Tc04v2_t004690.1">
    <property type="protein sequence ID" value="Tc04v2_p004690.1"/>
    <property type="gene ID" value="Tc04v2_g004690"/>
</dbReference>
<dbReference type="PANTHER" id="PTHR47718:SF17">
    <property type="entry name" value="PROTEIN FAR1-RELATED SEQUENCE 5-LIKE"/>
    <property type="match status" value="1"/>
</dbReference>
<dbReference type="GeneID" id="108661546"/>
<dbReference type="Pfam" id="PF03101">
    <property type="entry name" value="FAR1"/>
    <property type="match status" value="1"/>
</dbReference>
<dbReference type="Proteomes" id="UP000694886">
    <property type="component" value="Chromosome 4"/>
</dbReference>
<dbReference type="InterPro" id="IPR004330">
    <property type="entry name" value="FAR1_DNA_bnd_dom"/>
</dbReference>
<gene>
    <name evidence="4" type="primary">LOC108661546</name>
</gene>
<dbReference type="KEGG" id="tcc:108661546"/>
<dbReference type="Pfam" id="PF10551">
    <property type="entry name" value="MULE"/>
    <property type="match status" value="1"/>
</dbReference>
<evidence type="ECO:0000259" key="1">
    <source>
        <dbReference type="Pfam" id="PF03101"/>
    </source>
</evidence>
<evidence type="ECO:0000313" key="4">
    <source>
        <dbReference type="RefSeq" id="XP_017974463.1"/>
    </source>
</evidence>
<proteinExistence type="predicted"/>
<reference evidence="4" key="2">
    <citation type="submission" date="2025-08" db="UniProtKB">
        <authorList>
            <consortium name="RefSeq"/>
        </authorList>
    </citation>
    <scope>IDENTIFICATION</scope>
</reference>
<evidence type="ECO:0000313" key="3">
    <source>
        <dbReference type="Proteomes" id="UP000694886"/>
    </source>
</evidence>
<reference evidence="3" key="1">
    <citation type="journal article" date="1997" name="Nucleic Acids Res.">
        <title>tRNAscan-SE: a program for improved detection of transfer RNA genes in genomic sequence.</title>
        <authorList>
            <person name="Lowe T.M."/>
            <person name="Eddy S.R."/>
        </authorList>
    </citation>
    <scope>NUCLEOTIDE SEQUENCE [LARGE SCALE GENOMIC DNA]</scope>
    <source>
        <strain evidence="3">r\B97-61/B2</strain>
    </source>
</reference>
<protein>
    <submittedName>
        <fullName evidence="4">Protein FAR1-RELATED SEQUENCE 5-like</fullName>
    </submittedName>
</protein>
<organism evidence="3 4">
    <name type="scientific">Theobroma cacao</name>
    <name type="common">Cacao</name>
    <name type="synonym">Cocoa</name>
    <dbReference type="NCBI Taxonomy" id="3641"/>
    <lineage>
        <taxon>Eukaryota</taxon>
        <taxon>Viridiplantae</taxon>
        <taxon>Streptophyta</taxon>
        <taxon>Embryophyta</taxon>
        <taxon>Tracheophyta</taxon>
        <taxon>Spermatophyta</taxon>
        <taxon>Magnoliopsida</taxon>
        <taxon>eudicotyledons</taxon>
        <taxon>Gunneridae</taxon>
        <taxon>Pentapetalae</taxon>
        <taxon>rosids</taxon>
        <taxon>malvids</taxon>
        <taxon>Malvales</taxon>
        <taxon>Malvaceae</taxon>
        <taxon>Byttnerioideae</taxon>
        <taxon>Theobroma</taxon>
    </lineage>
</organism>
<dbReference type="InterPro" id="IPR018289">
    <property type="entry name" value="MULE_transposase_dom"/>
</dbReference>
<sequence length="314" mass="36204">MENKENNLSDANYLHELSKDDILNLEFDDLEDVYKFYKAYACAMGFGVRKGSCRRNKDGIEVMKHFACSKEGHRAEKWEKLENRVREPKRSSRTDCKANIRVILNKDTGKWYVSHCELEHNHQMVNPAQICLIRSNRQIKVADVCEAKAVKVAGGIQNVGFTRKDFYNRMATERHVEVNDGDVQATLLYFGVKKEIDNGFYMKHTTYDDNKLKNLFRADSISRSDYACFGDVLAFDTTYKKNTFNLPLLVFIGVNRHHMTTIFALTLLTNEDAESYIWALTTFLECMMNKKPISVVTDGDRAMRKALKMVFPGV</sequence>
<feature type="domain" description="MULE transposase" evidence="2">
    <location>
        <begin position="232"/>
        <end position="313"/>
    </location>
</feature>
<evidence type="ECO:0000259" key="2">
    <source>
        <dbReference type="Pfam" id="PF10551"/>
    </source>
</evidence>